<comment type="caution">
    <text evidence="1">The sequence shown here is derived from an EMBL/GenBank/DDBJ whole genome shotgun (WGS) entry which is preliminary data.</text>
</comment>
<name>A0ABT9MGA3_9DEIO</name>
<proteinExistence type="predicted"/>
<evidence type="ECO:0008006" key="3">
    <source>
        <dbReference type="Google" id="ProtNLM"/>
    </source>
</evidence>
<dbReference type="Proteomes" id="UP001232163">
    <property type="component" value="Unassembled WGS sequence"/>
</dbReference>
<gene>
    <name evidence="1" type="ORF">QO006_002687</name>
</gene>
<dbReference type="RefSeq" id="WP_307466965.1">
    <property type="nucleotide sequence ID" value="NZ_JAURUR010000009.1"/>
</dbReference>
<evidence type="ECO:0000313" key="2">
    <source>
        <dbReference type="Proteomes" id="UP001232163"/>
    </source>
</evidence>
<keyword evidence="2" id="KW-1185">Reference proteome</keyword>
<organism evidence="1 2">
    <name type="scientific">Deinococcus enclensis</name>
    <dbReference type="NCBI Taxonomy" id="1049582"/>
    <lineage>
        <taxon>Bacteria</taxon>
        <taxon>Thermotogati</taxon>
        <taxon>Deinococcota</taxon>
        <taxon>Deinococci</taxon>
        <taxon>Deinococcales</taxon>
        <taxon>Deinococcaceae</taxon>
        <taxon>Deinococcus</taxon>
    </lineage>
</organism>
<sequence length="156" mass="16428">MTLPNPRPHVLIRTAAPFAVTQWSDESPHNSETLARTIAAALDACPDGVLLDFAGAVVGDLTLHTAFTTLADTGRAHAGNRHLLDLTGLDVDGREAAAWDALDCALARHTTSDLECSTQLNAGGAKKSMCDQVGIEMTGSVDPMCDPMNRTLSICT</sequence>
<evidence type="ECO:0000313" key="1">
    <source>
        <dbReference type="EMBL" id="MDP9765239.1"/>
    </source>
</evidence>
<protein>
    <recommendedName>
        <fullName evidence="3">STAS domain-containing protein</fullName>
    </recommendedName>
</protein>
<dbReference type="EMBL" id="JAURUR010000009">
    <property type="protein sequence ID" value="MDP9765239.1"/>
    <property type="molecule type" value="Genomic_DNA"/>
</dbReference>
<accession>A0ABT9MGA3</accession>
<reference evidence="1 2" key="1">
    <citation type="submission" date="2023-07" db="EMBL/GenBank/DDBJ databases">
        <title>Genomic Encyclopedia of Type Strains, Phase IV (KMG-IV): sequencing the most valuable type-strain genomes for metagenomic binning, comparative biology and taxonomic classification.</title>
        <authorList>
            <person name="Goeker M."/>
        </authorList>
    </citation>
    <scope>NUCLEOTIDE SEQUENCE [LARGE SCALE GENOMIC DNA]</scope>
    <source>
        <strain evidence="1 2">NIO-1023</strain>
    </source>
</reference>